<protein>
    <submittedName>
        <fullName evidence="1">Uncharacterized protein</fullName>
    </submittedName>
</protein>
<keyword evidence="2" id="KW-1185">Reference proteome</keyword>
<sequence>MKINKFFATIKCLRFLYLNQLITRRCQLSFLPFKTLLTIEFKVIIKFLVNLRIPDFSSSYQFVLSVTLKSLFLNNNLQLHFFKDKGKLYNLPQTVEAGEEMSILAFVYIYLLDL</sequence>
<name>A0A1I5CUZ4_9FLAO</name>
<organism evidence="1 2">
    <name type="scientific">Paenimyroides ummariense</name>
    <dbReference type="NCBI Taxonomy" id="913024"/>
    <lineage>
        <taxon>Bacteria</taxon>
        <taxon>Pseudomonadati</taxon>
        <taxon>Bacteroidota</taxon>
        <taxon>Flavobacteriia</taxon>
        <taxon>Flavobacteriales</taxon>
        <taxon>Flavobacteriaceae</taxon>
        <taxon>Paenimyroides</taxon>
    </lineage>
</organism>
<accession>A0A1I5CUZ4</accession>
<evidence type="ECO:0000313" key="2">
    <source>
        <dbReference type="Proteomes" id="UP000199036"/>
    </source>
</evidence>
<dbReference type="Proteomes" id="UP000199036">
    <property type="component" value="Unassembled WGS sequence"/>
</dbReference>
<evidence type="ECO:0000313" key="1">
    <source>
        <dbReference type="EMBL" id="SFN90441.1"/>
    </source>
</evidence>
<dbReference type="AlphaFoldDB" id="A0A1I5CUZ4"/>
<gene>
    <name evidence="1" type="ORF">SAMN05421741_11361</name>
</gene>
<proteinExistence type="predicted"/>
<dbReference type="EMBL" id="FOVI01000013">
    <property type="protein sequence ID" value="SFN90441.1"/>
    <property type="molecule type" value="Genomic_DNA"/>
</dbReference>
<reference evidence="2" key="1">
    <citation type="submission" date="2016-10" db="EMBL/GenBank/DDBJ databases">
        <authorList>
            <person name="Varghese N."/>
            <person name="Submissions S."/>
        </authorList>
    </citation>
    <scope>NUCLEOTIDE SEQUENCE [LARGE SCALE GENOMIC DNA]</scope>
    <source>
        <strain evidence="2">DS-12</strain>
    </source>
</reference>